<evidence type="ECO:0000313" key="3">
    <source>
        <dbReference type="Proteomes" id="UP000247792"/>
    </source>
</evidence>
<organism evidence="2 3">
    <name type="scientific">Undibacterium pigrum</name>
    <dbReference type="NCBI Taxonomy" id="401470"/>
    <lineage>
        <taxon>Bacteria</taxon>
        <taxon>Pseudomonadati</taxon>
        <taxon>Pseudomonadota</taxon>
        <taxon>Betaproteobacteria</taxon>
        <taxon>Burkholderiales</taxon>
        <taxon>Oxalobacteraceae</taxon>
        <taxon>Undibacterium</taxon>
    </lineage>
</organism>
<comment type="caution">
    <text evidence="2">The sequence shown here is derived from an EMBL/GenBank/DDBJ whole genome shotgun (WGS) entry which is preliminary data.</text>
</comment>
<proteinExistence type="predicted"/>
<accession>A0A318IRU3</accession>
<feature type="chain" id="PRO_5016311223" description="Lipoprotein" evidence="1">
    <location>
        <begin position="26"/>
        <end position="307"/>
    </location>
</feature>
<evidence type="ECO:0000256" key="1">
    <source>
        <dbReference type="SAM" id="SignalP"/>
    </source>
</evidence>
<keyword evidence="1" id="KW-0732">Signal</keyword>
<protein>
    <recommendedName>
        <fullName evidence="4">Lipoprotein</fullName>
    </recommendedName>
</protein>
<feature type="signal peptide" evidence="1">
    <location>
        <begin position="1"/>
        <end position="25"/>
    </location>
</feature>
<gene>
    <name evidence="2" type="ORF">DFR42_11464</name>
</gene>
<dbReference type="PROSITE" id="PS51257">
    <property type="entry name" value="PROKAR_LIPOPROTEIN"/>
    <property type="match status" value="1"/>
</dbReference>
<evidence type="ECO:0008006" key="4">
    <source>
        <dbReference type="Google" id="ProtNLM"/>
    </source>
</evidence>
<dbReference type="OrthoDB" id="8845037at2"/>
<dbReference type="RefSeq" id="WP_110257872.1">
    <property type="nucleotide sequence ID" value="NZ_QJKB01000014.1"/>
</dbReference>
<dbReference type="AlphaFoldDB" id="A0A318IRU3"/>
<name>A0A318IRU3_9BURK</name>
<dbReference type="EMBL" id="QJKB01000014">
    <property type="protein sequence ID" value="PXX37904.1"/>
    <property type="molecule type" value="Genomic_DNA"/>
</dbReference>
<evidence type="ECO:0000313" key="2">
    <source>
        <dbReference type="EMBL" id="PXX37904.1"/>
    </source>
</evidence>
<dbReference type="Proteomes" id="UP000247792">
    <property type="component" value="Unassembled WGS sequence"/>
</dbReference>
<reference evidence="2 3" key="1">
    <citation type="submission" date="2018-05" db="EMBL/GenBank/DDBJ databases">
        <title>Genomic Encyclopedia of Type Strains, Phase IV (KMG-IV): sequencing the most valuable type-strain genomes for metagenomic binning, comparative biology and taxonomic classification.</title>
        <authorList>
            <person name="Goeker M."/>
        </authorList>
    </citation>
    <scope>NUCLEOTIDE SEQUENCE [LARGE SCALE GENOMIC DNA]</scope>
    <source>
        <strain evidence="2 3">DSM 19792</strain>
    </source>
</reference>
<keyword evidence="3" id="KW-1185">Reference proteome</keyword>
<sequence>MQLKLRFLSFPVFSLLVLCLLAACARNESVQTLEQRDLMRLVFKGWDVSEEKSIVRAPQLKAELPASAKPVAVLALRMHALHVQKLDADTAVLLVKGEPLESGLPNLIAAYWFKRRGEAWSLVNRQDVVEWLAANGRISKTSMVELFPGDFALAIEHSHVEKNEVNVWLRLMRIEADKISPLFDKDKDVDLVRHFESGPECEKLMHAGKARHLRLHLRDNDPPPPNCYDYLARWELNPGATLPGPLLLEFSGKTISHREVNHSTDSAGERITGYDMLITPLQGKIRLVFDPATGKYVVQQDKPHKGK</sequence>